<reference evidence="2" key="1">
    <citation type="submission" date="2021-06" db="EMBL/GenBank/DDBJ databases">
        <authorList>
            <person name="Hodson N. C."/>
            <person name="Mongue J. A."/>
            <person name="Jaron S. K."/>
        </authorList>
    </citation>
    <scope>NUCLEOTIDE SEQUENCE</scope>
</reference>
<comment type="caution">
    <text evidence="2">The sequence shown here is derived from an EMBL/GenBank/DDBJ whole genome shotgun (WGS) entry which is preliminary data.</text>
</comment>
<dbReference type="EMBL" id="CAJVCH010238954">
    <property type="protein sequence ID" value="CAG7732856.1"/>
    <property type="molecule type" value="Genomic_DNA"/>
</dbReference>
<feature type="compositionally biased region" description="Basic and acidic residues" evidence="1">
    <location>
        <begin position="314"/>
        <end position="325"/>
    </location>
</feature>
<organism evidence="2 3">
    <name type="scientific">Allacma fusca</name>
    <dbReference type="NCBI Taxonomy" id="39272"/>
    <lineage>
        <taxon>Eukaryota</taxon>
        <taxon>Metazoa</taxon>
        <taxon>Ecdysozoa</taxon>
        <taxon>Arthropoda</taxon>
        <taxon>Hexapoda</taxon>
        <taxon>Collembola</taxon>
        <taxon>Symphypleona</taxon>
        <taxon>Sminthuridae</taxon>
        <taxon>Allacma</taxon>
    </lineage>
</organism>
<evidence type="ECO:0000313" key="2">
    <source>
        <dbReference type="EMBL" id="CAG7732856.1"/>
    </source>
</evidence>
<accession>A0A8J2KD91</accession>
<proteinExistence type="predicted"/>
<protein>
    <submittedName>
        <fullName evidence="2">Uncharacterized protein</fullName>
    </submittedName>
</protein>
<feature type="compositionally biased region" description="Polar residues" evidence="1">
    <location>
        <begin position="284"/>
        <end position="298"/>
    </location>
</feature>
<dbReference type="Proteomes" id="UP000708208">
    <property type="component" value="Unassembled WGS sequence"/>
</dbReference>
<dbReference type="AlphaFoldDB" id="A0A8J2KD91"/>
<sequence>MTLRAISDTAFLNPDLDSGHGSSSEENPLTHDTQMVQEFLRLCNLTYARQDEVYPLRVAGHKVTLRATVDTGSMISTMAAATAYYLVKYCPKSIKIVNHEPKVFTTICKTQTGSFLRSAILYFYTNRSEHLGHNYRFAIIDEMDTLILLALQRDLLNKDFRNTNIHHSRRIPNSDDYVPPRTTAREILRSPIQTRLRSKLTNFVTPSDTNLISDISADPVSGSIVELNGIPIEPDSQLDGVNIPTPPDHPPNYVSISSVSGGDPVISNISSDTMPRLFDESNYYAPTSTDSRESSPPSLFSERLSDINMRPKLPGHEPRVNESERIPTFFNSPPLEQNKTNCTSVSPPLNRISSNLNSTGDDQLISVQSNIPKDSTLSHAGLQTPAKVAAPTISPGSPEFNEPESVTVHSPLNELVPATNIH</sequence>
<feature type="region of interest" description="Disordered" evidence="1">
    <location>
        <begin position="280"/>
        <end position="348"/>
    </location>
</feature>
<feature type="compositionally biased region" description="Polar residues" evidence="1">
    <location>
        <begin position="329"/>
        <end position="348"/>
    </location>
</feature>
<gene>
    <name evidence="2" type="ORF">AFUS01_LOCUS21340</name>
</gene>
<evidence type="ECO:0000256" key="1">
    <source>
        <dbReference type="SAM" id="MobiDB-lite"/>
    </source>
</evidence>
<keyword evidence="3" id="KW-1185">Reference proteome</keyword>
<name>A0A8J2KD91_9HEXA</name>
<evidence type="ECO:0000313" key="3">
    <source>
        <dbReference type="Proteomes" id="UP000708208"/>
    </source>
</evidence>